<dbReference type="EMBL" id="JAADJZ010000010">
    <property type="protein sequence ID" value="KAF2871943.1"/>
    <property type="molecule type" value="Genomic_DNA"/>
</dbReference>
<evidence type="ECO:0000313" key="3">
    <source>
        <dbReference type="Proteomes" id="UP000481861"/>
    </source>
</evidence>
<dbReference type="Gene3D" id="3.80.10.10">
    <property type="entry name" value="Ribonuclease Inhibitor"/>
    <property type="match status" value="1"/>
</dbReference>
<name>A0A7C8MCC9_9PLEO</name>
<dbReference type="AlphaFoldDB" id="A0A7C8MCC9"/>
<dbReference type="InterPro" id="IPR001810">
    <property type="entry name" value="F-box_dom"/>
</dbReference>
<dbReference type="Proteomes" id="UP000481861">
    <property type="component" value="Unassembled WGS sequence"/>
</dbReference>
<reference evidence="2 3" key="1">
    <citation type="submission" date="2020-01" db="EMBL/GenBank/DDBJ databases">
        <authorList>
            <consortium name="DOE Joint Genome Institute"/>
            <person name="Haridas S."/>
            <person name="Albert R."/>
            <person name="Binder M."/>
            <person name="Bloem J."/>
            <person name="Labutti K."/>
            <person name="Salamov A."/>
            <person name="Andreopoulos B."/>
            <person name="Baker S.E."/>
            <person name="Barry K."/>
            <person name="Bills G."/>
            <person name="Bluhm B.H."/>
            <person name="Cannon C."/>
            <person name="Castanera R."/>
            <person name="Culley D.E."/>
            <person name="Daum C."/>
            <person name="Ezra D."/>
            <person name="Gonzalez J.B."/>
            <person name="Henrissat B."/>
            <person name="Kuo A."/>
            <person name="Liang C."/>
            <person name="Lipzen A."/>
            <person name="Lutzoni F."/>
            <person name="Magnuson J."/>
            <person name="Mondo S."/>
            <person name="Nolan M."/>
            <person name="Ohm R."/>
            <person name="Pangilinan J."/>
            <person name="Park H.-J.H."/>
            <person name="Ramirez L."/>
            <person name="Alfaro M."/>
            <person name="Sun H."/>
            <person name="Tritt A."/>
            <person name="Yoshinaga Y."/>
            <person name="Zwiers L.-H.L."/>
            <person name="Turgeon B.G."/>
            <person name="Goodwin S.B."/>
            <person name="Spatafora J.W."/>
            <person name="Crous P.W."/>
            <person name="Grigoriev I.V."/>
        </authorList>
    </citation>
    <scope>NUCLEOTIDE SEQUENCE [LARGE SCALE GENOMIC DNA]</scope>
    <source>
        <strain evidence="2 3">CBS 611.86</strain>
    </source>
</reference>
<keyword evidence="3" id="KW-1185">Reference proteome</keyword>
<evidence type="ECO:0000313" key="2">
    <source>
        <dbReference type="EMBL" id="KAF2871943.1"/>
    </source>
</evidence>
<comment type="caution">
    <text evidence="2">The sequence shown here is derived from an EMBL/GenBank/DDBJ whole genome shotgun (WGS) entry which is preliminary data.</text>
</comment>
<feature type="domain" description="F-box" evidence="1">
    <location>
        <begin position="1"/>
        <end position="46"/>
    </location>
</feature>
<protein>
    <recommendedName>
        <fullName evidence="1">F-box domain-containing protein</fullName>
    </recommendedName>
</protein>
<dbReference type="InterPro" id="IPR032675">
    <property type="entry name" value="LRR_dom_sf"/>
</dbReference>
<dbReference type="OrthoDB" id="3750626at2759"/>
<dbReference type="SUPFAM" id="SSF52047">
    <property type="entry name" value="RNI-like"/>
    <property type="match status" value="1"/>
</dbReference>
<evidence type="ECO:0000259" key="1">
    <source>
        <dbReference type="PROSITE" id="PS50181"/>
    </source>
</evidence>
<accession>A0A7C8MCC9</accession>
<gene>
    <name evidence="2" type="ORF">BDV95DRAFT_29287</name>
</gene>
<dbReference type="PROSITE" id="PS50181">
    <property type="entry name" value="FBOX"/>
    <property type="match status" value="1"/>
</dbReference>
<organism evidence="2 3">
    <name type="scientific">Massariosphaeria phaeospora</name>
    <dbReference type="NCBI Taxonomy" id="100035"/>
    <lineage>
        <taxon>Eukaryota</taxon>
        <taxon>Fungi</taxon>
        <taxon>Dikarya</taxon>
        <taxon>Ascomycota</taxon>
        <taxon>Pezizomycotina</taxon>
        <taxon>Dothideomycetes</taxon>
        <taxon>Pleosporomycetidae</taxon>
        <taxon>Pleosporales</taxon>
        <taxon>Pleosporales incertae sedis</taxon>
        <taxon>Massariosphaeria</taxon>
    </lineage>
</organism>
<sequence>MARITDLANELLSMIVANLDQPSLVSFALVTRRCRVVAQDVLFQNIRILKDRENNHQSVLFVSFIATLLRRPDLAEKVKTLTLHQPGCTYFDDVDDVPPDALSNASKFVAVVEHIEEYEVQENLAEVLYDGDEHYWYYNLPHGTIAVWTTILLGQVKNLEKLDLICCTQLSLRFGRGGNFPLPALFGYDEWGIHNESIPDIEEFPGLQSLQQLRIHGNDFELGTWYTLPNLRKLELDCQEGFQGTQIDTQKHHEPDLDVLHTLLVRCSMCLLQPSTERGPRNWNAPANPLETLQYFTLPKHLELEFVNGAESVDWIVADEHPKIKEVPILHGYNEGSLNTFFAEWQALERPLRGIESLTIRFAKPFTGEWNNVMPADSLAFLSTLEHLTVPREALTHPNDEMNSPVLSAFLPPQLESLCVYKPDTHIFTWIRELLDVRDAFPKFSKLELQFDDEGDGWPATCAEMHEHCRVEDYSWKRFREAGIEVKCCCHGRSFVQPAVPAW</sequence>
<proteinExistence type="predicted"/>